<evidence type="ECO:0000313" key="1">
    <source>
        <dbReference type="EMBL" id="OJA15117.1"/>
    </source>
</evidence>
<reference evidence="1 2" key="1">
    <citation type="submission" date="2016-03" db="EMBL/GenBank/DDBJ databases">
        <title>Comparative genomics of the ectomycorrhizal sister species Rhizopogon vinicolor and Rhizopogon vesiculosus (Basidiomycota: Boletales) reveals a divergence of the mating type B locus.</title>
        <authorList>
            <person name="Mujic A.B."/>
            <person name="Kuo A."/>
            <person name="Tritt A."/>
            <person name="Lipzen A."/>
            <person name="Chen C."/>
            <person name="Johnson J."/>
            <person name="Sharma A."/>
            <person name="Barry K."/>
            <person name="Grigoriev I.V."/>
            <person name="Spatafora J.W."/>
        </authorList>
    </citation>
    <scope>NUCLEOTIDE SEQUENCE [LARGE SCALE GENOMIC DNA]</scope>
    <source>
        <strain evidence="1 2">AM-OR11-056</strain>
    </source>
</reference>
<gene>
    <name evidence="1" type="ORF">AZE42_11466</name>
</gene>
<name>A0A1J8Q224_9AGAM</name>
<dbReference type="Gene3D" id="2.130.10.10">
    <property type="entry name" value="YVTN repeat-like/Quinoprotein amine dehydrogenase"/>
    <property type="match status" value="1"/>
</dbReference>
<comment type="caution">
    <text evidence="1">The sequence shown here is derived from an EMBL/GenBank/DDBJ whole genome shotgun (WGS) entry which is preliminary data.</text>
</comment>
<evidence type="ECO:0000313" key="2">
    <source>
        <dbReference type="Proteomes" id="UP000183567"/>
    </source>
</evidence>
<accession>A0A1J8Q224</accession>
<dbReference type="InterPro" id="IPR011041">
    <property type="entry name" value="Quinoprot_gluc/sorb_DH_b-prop"/>
</dbReference>
<sequence length="87" mass="9205">MESPQGYSFITSSQAGAITDPVIREYNTSTWQQVAYPWRGHIDQLNALAVNSSGTLVVSASSDNHCTASVSPSPRMASTFSAVGVVI</sequence>
<dbReference type="InterPro" id="IPR015943">
    <property type="entry name" value="WD40/YVTN_repeat-like_dom_sf"/>
</dbReference>
<dbReference type="EMBL" id="LVVM01003325">
    <property type="protein sequence ID" value="OJA15117.1"/>
    <property type="molecule type" value="Genomic_DNA"/>
</dbReference>
<dbReference type="OrthoDB" id="2660687at2759"/>
<organism evidence="1 2">
    <name type="scientific">Rhizopogon vesiculosus</name>
    <dbReference type="NCBI Taxonomy" id="180088"/>
    <lineage>
        <taxon>Eukaryota</taxon>
        <taxon>Fungi</taxon>
        <taxon>Dikarya</taxon>
        <taxon>Basidiomycota</taxon>
        <taxon>Agaricomycotina</taxon>
        <taxon>Agaricomycetes</taxon>
        <taxon>Agaricomycetidae</taxon>
        <taxon>Boletales</taxon>
        <taxon>Suillineae</taxon>
        <taxon>Rhizopogonaceae</taxon>
        <taxon>Rhizopogon</taxon>
    </lineage>
</organism>
<dbReference type="AlphaFoldDB" id="A0A1J8Q224"/>
<proteinExistence type="predicted"/>
<dbReference type="Proteomes" id="UP000183567">
    <property type="component" value="Unassembled WGS sequence"/>
</dbReference>
<keyword evidence="2" id="KW-1185">Reference proteome</keyword>
<dbReference type="SUPFAM" id="SSF50952">
    <property type="entry name" value="Soluble quinoprotein glucose dehydrogenase"/>
    <property type="match status" value="1"/>
</dbReference>
<protein>
    <submittedName>
        <fullName evidence="1">Uncharacterized protein</fullName>
    </submittedName>
</protein>